<evidence type="ECO:0000313" key="2">
    <source>
        <dbReference type="EMBL" id="VVB10139.1"/>
    </source>
</evidence>
<sequence>MVHAFNGVNIQDQLRRRRIVEVEMSSDESGGSSHGSDVDHSIMMECGGRRRDNHPQSQQPHRNLNSDDFLDWLRSMEIAFEYNTYDDEKNFKVATLRLKVPQEMTIVRFVHGLNEEIASKVELQPFWTLDDVKKLAIKVEKQNKAGKKPYTRWLLKGR</sequence>
<keyword evidence="3" id="KW-1185">Reference proteome</keyword>
<dbReference type="OrthoDB" id="1747743at2759"/>
<organism evidence="2 3">
    <name type="scientific">Arabis nemorensis</name>
    <dbReference type="NCBI Taxonomy" id="586526"/>
    <lineage>
        <taxon>Eukaryota</taxon>
        <taxon>Viridiplantae</taxon>
        <taxon>Streptophyta</taxon>
        <taxon>Embryophyta</taxon>
        <taxon>Tracheophyta</taxon>
        <taxon>Spermatophyta</taxon>
        <taxon>Magnoliopsida</taxon>
        <taxon>eudicotyledons</taxon>
        <taxon>Gunneridae</taxon>
        <taxon>Pentapetalae</taxon>
        <taxon>rosids</taxon>
        <taxon>malvids</taxon>
        <taxon>Brassicales</taxon>
        <taxon>Brassicaceae</taxon>
        <taxon>Arabideae</taxon>
        <taxon>Arabis</taxon>
    </lineage>
</organism>
<dbReference type="AlphaFoldDB" id="A0A565C9B5"/>
<comment type="caution">
    <text evidence="2">The sequence shown here is derived from an EMBL/GenBank/DDBJ whole genome shotgun (WGS) entry which is preliminary data.</text>
</comment>
<accession>A0A565C9B5</accession>
<evidence type="ECO:0008006" key="4">
    <source>
        <dbReference type="Google" id="ProtNLM"/>
    </source>
</evidence>
<name>A0A565C9B5_9BRAS</name>
<reference evidence="2" key="1">
    <citation type="submission" date="2019-07" db="EMBL/GenBank/DDBJ databases">
        <authorList>
            <person name="Dittberner H."/>
        </authorList>
    </citation>
    <scope>NUCLEOTIDE SEQUENCE [LARGE SCALE GENOMIC DNA]</scope>
</reference>
<protein>
    <recommendedName>
        <fullName evidence="4">Retrotransposon gag domain-containing protein</fullName>
    </recommendedName>
</protein>
<gene>
    <name evidence="2" type="ORF">ANE_LOCUS20583</name>
</gene>
<evidence type="ECO:0000313" key="3">
    <source>
        <dbReference type="Proteomes" id="UP000489600"/>
    </source>
</evidence>
<evidence type="ECO:0000256" key="1">
    <source>
        <dbReference type="SAM" id="MobiDB-lite"/>
    </source>
</evidence>
<dbReference type="EMBL" id="CABITT030000007">
    <property type="protein sequence ID" value="VVB10139.1"/>
    <property type="molecule type" value="Genomic_DNA"/>
</dbReference>
<feature type="region of interest" description="Disordered" evidence="1">
    <location>
        <begin position="46"/>
        <end position="65"/>
    </location>
</feature>
<dbReference type="Proteomes" id="UP000489600">
    <property type="component" value="Unassembled WGS sequence"/>
</dbReference>
<proteinExistence type="predicted"/>